<proteinExistence type="predicted"/>
<accession>A0ABY8ARY3</accession>
<sequence>MPSPALIKAIAYANYHYYSKPMKVINLNSVQIPISTPLTELRTPQNHVLRIRSSHGFLHAISAMELQDKIYEKYAQHVLDFDKSVANIADYFKINTVQLRELINLAVFFHDSAREGDGIDLWDRQSAEACRKFLIKKWRISKELAEFISDTIRFKDEEESFKEKYKNILNADFMRQLVNMGDTLEVIRTREEFKPEFMPIAKLVTPEVMINDIIPNLVVPHRQYIIDQGRLKKAGRIIYSGYDDSQYVPNPGANYEKMTAAYLQKSEEYCLSILEISTENIDLVIERALRGIKNYKEEYSTSRIQLFHNGFFSPRFHGERGQSRAGYYESLLDKTYSLSQKVNALVALFASKDGATLKDEVLRSFNQVNRQMVIAQLNELAKKLSSGFPAEDYSVGKGIF</sequence>
<name>A0ABY8ARY3_9GAMM</name>
<organism evidence="1 2">
    <name type="scientific">Legionella cardiaca</name>
    <dbReference type="NCBI Taxonomy" id="1071983"/>
    <lineage>
        <taxon>Bacteria</taxon>
        <taxon>Pseudomonadati</taxon>
        <taxon>Pseudomonadota</taxon>
        <taxon>Gammaproteobacteria</taxon>
        <taxon>Legionellales</taxon>
        <taxon>Legionellaceae</taxon>
        <taxon>Legionella</taxon>
    </lineage>
</organism>
<gene>
    <name evidence="1" type="ORF">PXX05_08385</name>
</gene>
<evidence type="ECO:0008006" key="3">
    <source>
        <dbReference type="Google" id="ProtNLM"/>
    </source>
</evidence>
<reference evidence="1 2" key="1">
    <citation type="submission" date="2023-02" db="EMBL/GenBank/DDBJ databases">
        <title>Genome Sequence of L. cardiaca H63T.</title>
        <authorList>
            <person name="Lopez A.E."/>
            <person name="Cianciotto N.P."/>
        </authorList>
    </citation>
    <scope>NUCLEOTIDE SEQUENCE [LARGE SCALE GENOMIC DNA]</scope>
    <source>
        <strain evidence="1 2">H63</strain>
    </source>
</reference>
<keyword evidence="2" id="KW-1185">Reference proteome</keyword>
<dbReference type="Proteomes" id="UP001222087">
    <property type="component" value="Chromosome"/>
</dbReference>
<protein>
    <recommendedName>
        <fullName evidence="3">SidE PDE domain-containing protein</fullName>
    </recommendedName>
</protein>
<dbReference type="RefSeq" id="WP_275087776.1">
    <property type="nucleotide sequence ID" value="NZ_CP119078.1"/>
</dbReference>
<dbReference type="EMBL" id="CP119078">
    <property type="protein sequence ID" value="WED41952.1"/>
    <property type="molecule type" value="Genomic_DNA"/>
</dbReference>
<evidence type="ECO:0000313" key="2">
    <source>
        <dbReference type="Proteomes" id="UP001222087"/>
    </source>
</evidence>
<evidence type="ECO:0000313" key="1">
    <source>
        <dbReference type="EMBL" id="WED41952.1"/>
    </source>
</evidence>